<organism evidence="1 2">
    <name type="scientific">Galdieria sulphuraria</name>
    <name type="common">Red alga</name>
    <dbReference type="NCBI Taxonomy" id="130081"/>
    <lineage>
        <taxon>Eukaryota</taxon>
        <taxon>Rhodophyta</taxon>
        <taxon>Bangiophyceae</taxon>
        <taxon>Galdieriales</taxon>
        <taxon>Galdieriaceae</taxon>
        <taxon>Galdieria</taxon>
    </lineage>
</organism>
<keyword evidence="2" id="KW-1185">Reference proteome</keyword>
<gene>
    <name evidence="1" type="ORF">Gasu_64410</name>
</gene>
<evidence type="ECO:0000313" key="2">
    <source>
        <dbReference type="Proteomes" id="UP000030680"/>
    </source>
</evidence>
<dbReference type="KEGG" id="gsl:Gasu_64410"/>
<dbReference type="Proteomes" id="UP000030680">
    <property type="component" value="Unassembled WGS sequence"/>
</dbReference>
<dbReference type="Gramene" id="EME25898">
    <property type="protein sequence ID" value="EME25898"/>
    <property type="gene ID" value="Gasu_64410"/>
</dbReference>
<name>M2XQL3_GALSU</name>
<dbReference type="RefSeq" id="XP_005702418.1">
    <property type="nucleotide sequence ID" value="XM_005702361.1"/>
</dbReference>
<reference evidence="2" key="1">
    <citation type="journal article" date="2013" name="Science">
        <title>Gene transfer from bacteria and archaea facilitated evolution of an extremophilic eukaryote.</title>
        <authorList>
            <person name="Schonknecht G."/>
            <person name="Chen W.H."/>
            <person name="Ternes C.M."/>
            <person name="Barbier G.G."/>
            <person name="Shrestha R.P."/>
            <person name="Stanke M."/>
            <person name="Brautigam A."/>
            <person name="Baker B.J."/>
            <person name="Banfield J.F."/>
            <person name="Garavito R.M."/>
            <person name="Carr K."/>
            <person name="Wilkerson C."/>
            <person name="Rensing S.A."/>
            <person name="Gagneul D."/>
            <person name="Dickenson N.E."/>
            <person name="Oesterhelt C."/>
            <person name="Lercher M.J."/>
            <person name="Weber A.P."/>
        </authorList>
    </citation>
    <scope>NUCLEOTIDE SEQUENCE [LARGE SCALE GENOMIC DNA]</scope>
    <source>
        <strain evidence="2">074W</strain>
    </source>
</reference>
<accession>M2XQL3</accession>
<dbReference type="OrthoDB" id="10334155at2759"/>
<dbReference type="GeneID" id="17084891"/>
<dbReference type="EMBL" id="KB454733">
    <property type="protein sequence ID" value="EME25898.1"/>
    <property type="molecule type" value="Genomic_DNA"/>
</dbReference>
<proteinExistence type="predicted"/>
<protein>
    <submittedName>
        <fullName evidence="1">Uncharacterized protein</fullName>
    </submittedName>
</protein>
<sequence>MFDNFLIPWSSFLFKNEEPENKVQELESIEPDAGGRAVESKLKVNESLNSVFSYSHGLPPKPYSNRSFPNALRRKRGSLSSSNKGDLDNILASGHSACDAVVPGSQISPLDGSEGSGDLRGLSSNFQDFNILAKEGSQINLTCQGRASEREQDQQVVSKYQPCLLPCAKELGPGGIPQSVRKIVFQMVRCTVARVIRRVTGLSLSTVEKWFSLLSHFLELSAEEQLMFLIFLRKYLKHNGPLREGQDSLRPQKWERVLALCAYFSVWLSEEFAARTREDLVTLMGPRFHFGKEQKEFLIAVDWRIYIGYDEYCHTLEMFLIPDEMQRGVIIWEWLGYSTLELTESLDVRREVILSNLTRHSTVLSAGRKRQPMFLPDEKETTEEGRRFFRKMALGAFLSSQGHDVNAETNPYLCVPNG</sequence>
<evidence type="ECO:0000313" key="1">
    <source>
        <dbReference type="EMBL" id="EME25898.1"/>
    </source>
</evidence>
<dbReference type="AlphaFoldDB" id="M2XQL3"/>